<protein>
    <submittedName>
        <fullName evidence="1">Putative CapK protein</fullName>
    </submittedName>
</protein>
<dbReference type="RefSeq" id="WP_087144364.1">
    <property type="nucleotide sequence ID" value="NZ_FUKI01000132.1"/>
</dbReference>
<dbReference type="EMBL" id="FUKI01000132">
    <property type="protein sequence ID" value="SJM94556.1"/>
    <property type="molecule type" value="Genomic_DNA"/>
</dbReference>
<reference evidence="2" key="1">
    <citation type="submission" date="2017-02" db="EMBL/GenBank/DDBJ databases">
        <authorList>
            <person name="Daims H."/>
        </authorList>
    </citation>
    <scope>NUCLEOTIDE SEQUENCE [LARGE SCALE GENOMIC DNA]</scope>
</reference>
<evidence type="ECO:0000313" key="2">
    <source>
        <dbReference type="Proteomes" id="UP000195667"/>
    </source>
</evidence>
<dbReference type="AlphaFoldDB" id="A0A1R4HEB7"/>
<dbReference type="InterPro" id="IPR042099">
    <property type="entry name" value="ANL_N_sf"/>
</dbReference>
<proteinExistence type="predicted"/>
<dbReference type="InterPro" id="IPR053158">
    <property type="entry name" value="CapK_Type1_Caps_Biosynth"/>
</dbReference>
<accession>A0A1R4HEB7</accession>
<gene>
    <name evidence="1" type="ORF">CRENPOLYSF1_550030</name>
</gene>
<organism evidence="1 2">
    <name type="scientific">Crenothrix polyspora</name>
    <dbReference type="NCBI Taxonomy" id="360316"/>
    <lineage>
        <taxon>Bacteria</taxon>
        <taxon>Pseudomonadati</taxon>
        <taxon>Pseudomonadota</taxon>
        <taxon>Gammaproteobacteria</taxon>
        <taxon>Methylococcales</taxon>
        <taxon>Crenotrichaceae</taxon>
        <taxon>Crenothrix</taxon>
    </lineage>
</organism>
<dbReference type="SUPFAM" id="SSF56801">
    <property type="entry name" value="Acetyl-CoA synthetase-like"/>
    <property type="match status" value="1"/>
</dbReference>
<dbReference type="Proteomes" id="UP000195667">
    <property type="component" value="Unassembled WGS sequence"/>
</dbReference>
<name>A0A1R4HEB7_9GAMM</name>
<keyword evidence="2" id="KW-1185">Reference proteome</keyword>
<dbReference type="PANTHER" id="PTHR36932:SF1">
    <property type="entry name" value="CAPSULAR POLYSACCHARIDE BIOSYNTHESIS PROTEIN"/>
    <property type="match status" value="1"/>
</dbReference>
<dbReference type="Gene3D" id="3.40.50.12780">
    <property type="entry name" value="N-terminal domain of ligase-like"/>
    <property type="match status" value="1"/>
</dbReference>
<dbReference type="PANTHER" id="PTHR36932">
    <property type="entry name" value="CAPSULAR POLYSACCHARIDE BIOSYNTHESIS PROTEIN"/>
    <property type="match status" value="1"/>
</dbReference>
<evidence type="ECO:0000313" key="1">
    <source>
        <dbReference type="EMBL" id="SJM94556.1"/>
    </source>
</evidence>
<sequence length="452" mass="50897">MYTSRIYRHSPALLQNALVSARGYAVRVLQNLTSGAAADDIADSQWLDSDALAQLQLKRLQALVHHAAMHVPYYRESFAAAGFAPEQLLTLADMQRLPVLTKLDVVQAGERLLTDNSTAYRFSSVTSGTTGTPIKLWRDLHAINREKAFIARQCHWAGVKLGERRLWLRGDKIVASDATQPPFWRYNKADNTILMSSFHLSERNAQAYIQAMETFDPVFGMAYSSSLAFLARYLLNKRQRYRGKSLKCFITSSETLTHEQHQLITQAFGCRIFDWYGSSERVSAMGTCEYGNYHLLSDYGFTELIPQDNGTHTLMGTGFDNLLMPLIRYSLDDEVVLAESDYSCPCLRAFPVIEQVIGRTADYLIKPDGSKVFMACMLLDKLDHVLESQIRQDKPDEVRILLVLSSGNVVNEQQVIALAQELLGKVMRIKVEQVKHIPKSTTGKFSAVVRSL</sequence>